<dbReference type="RefSeq" id="XP_018707343.1">
    <property type="nucleotide sequence ID" value="XM_018845620.1"/>
</dbReference>
<accession>A0A162JNG2</accession>
<evidence type="ECO:0000256" key="7">
    <source>
        <dbReference type="SAM" id="MobiDB-lite"/>
    </source>
</evidence>
<dbReference type="AlphaFoldDB" id="A0A162JNG2"/>
<proteinExistence type="predicted"/>
<keyword evidence="6" id="KW-0788">Thiol protease</keyword>
<dbReference type="GeneID" id="30018305"/>
<dbReference type="InterPro" id="IPR022105">
    <property type="entry name" value="DUF3645"/>
</dbReference>
<dbReference type="Pfam" id="PF12359">
    <property type="entry name" value="DUF3645"/>
    <property type="match status" value="1"/>
</dbReference>
<organism evidence="10 11">
    <name type="scientific">Cordyceps fumosorosea (strain ARSEF 2679)</name>
    <name type="common">Isaria fumosorosea</name>
    <dbReference type="NCBI Taxonomy" id="1081104"/>
    <lineage>
        <taxon>Eukaryota</taxon>
        <taxon>Fungi</taxon>
        <taxon>Dikarya</taxon>
        <taxon>Ascomycota</taxon>
        <taxon>Pezizomycotina</taxon>
        <taxon>Sordariomycetes</taxon>
        <taxon>Hypocreomycetidae</taxon>
        <taxon>Hypocreales</taxon>
        <taxon>Cordycipitaceae</taxon>
        <taxon>Cordyceps</taxon>
    </lineage>
</organism>
<feature type="domain" description="DUF3638" evidence="8">
    <location>
        <begin position="60"/>
        <end position="284"/>
    </location>
</feature>
<comment type="catalytic activity">
    <reaction evidence="1">
        <text>Thiol-dependent hydrolysis of ester, thioester, amide, peptide and isopeptide bonds formed by the C-terminal Gly of ubiquitin (a 76-residue protein attached to proteins as an intracellular targeting signal).</text>
        <dbReference type="EC" id="3.4.19.12"/>
    </reaction>
</comment>
<comment type="caution">
    <text evidence="10">The sequence shown here is derived from an EMBL/GenBank/DDBJ whole genome shotgun (WGS) entry which is preliminary data.</text>
</comment>
<evidence type="ECO:0000256" key="3">
    <source>
        <dbReference type="ARBA" id="ARBA00022670"/>
    </source>
</evidence>
<evidence type="ECO:0000256" key="1">
    <source>
        <dbReference type="ARBA" id="ARBA00000707"/>
    </source>
</evidence>
<evidence type="ECO:0000313" key="11">
    <source>
        <dbReference type="Proteomes" id="UP000076744"/>
    </source>
</evidence>
<keyword evidence="5" id="KW-0378">Hydrolase</keyword>
<dbReference type="InterPro" id="IPR022099">
    <property type="entry name" value="DUF3638"/>
</dbReference>
<keyword evidence="11" id="KW-1185">Reference proteome</keyword>
<dbReference type="InterPro" id="IPR051346">
    <property type="entry name" value="OTU_Deubiquitinase"/>
</dbReference>
<dbReference type="GO" id="GO:0006508">
    <property type="term" value="P:proteolysis"/>
    <property type="evidence" value="ECO:0007669"/>
    <property type="project" value="UniProtKB-KW"/>
</dbReference>
<evidence type="ECO:0000256" key="2">
    <source>
        <dbReference type="ARBA" id="ARBA00012759"/>
    </source>
</evidence>
<dbReference type="Pfam" id="PF12340">
    <property type="entry name" value="DUF3638"/>
    <property type="match status" value="1"/>
</dbReference>
<evidence type="ECO:0000259" key="9">
    <source>
        <dbReference type="Pfam" id="PF12359"/>
    </source>
</evidence>
<evidence type="ECO:0000313" key="10">
    <source>
        <dbReference type="EMBL" id="OAA71462.1"/>
    </source>
</evidence>
<dbReference type="Proteomes" id="UP000076744">
    <property type="component" value="Unassembled WGS sequence"/>
</dbReference>
<evidence type="ECO:0000259" key="8">
    <source>
        <dbReference type="Pfam" id="PF12340"/>
    </source>
</evidence>
<evidence type="ECO:0000256" key="6">
    <source>
        <dbReference type="ARBA" id="ARBA00022807"/>
    </source>
</evidence>
<dbReference type="EMBL" id="AZHB01000003">
    <property type="protein sequence ID" value="OAA71462.1"/>
    <property type="molecule type" value="Genomic_DNA"/>
</dbReference>
<dbReference type="GO" id="GO:0004843">
    <property type="term" value="F:cysteine-type deubiquitinase activity"/>
    <property type="evidence" value="ECO:0007669"/>
    <property type="project" value="UniProtKB-EC"/>
</dbReference>
<evidence type="ECO:0000256" key="4">
    <source>
        <dbReference type="ARBA" id="ARBA00022786"/>
    </source>
</evidence>
<evidence type="ECO:0000256" key="5">
    <source>
        <dbReference type="ARBA" id="ARBA00022801"/>
    </source>
</evidence>
<feature type="compositionally biased region" description="Basic and acidic residues" evidence="7">
    <location>
        <begin position="887"/>
        <end position="900"/>
    </location>
</feature>
<feature type="region of interest" description="Disordered" evidence="7">
    <location>
        <begin position="882"/>
        <end position="907"/>
    </location>
</feature>
<keyword evidence="4" id="KW-0833">Ubl conjugation pathway</keyword>
<feature type="domain" description="DUF3645" evidence="9">
    <location>
        <begin position="405"/>
        <end position="440"/>
    </location>
</feature>
<protein>
    <recommendedName>
        <fullName evidence="2">ubiquitinyl hydrolase 1</fullName>
        <ecNumber evidence="2">3.4.19.12</ecNumber>
    </recommendedName>
</protein>
<sequence length="1154" mass="129917">MSSSILLGNLVQTRWDSLCREWKEALVMYGTALTKLQRAERLFRAKSSSDIVKEHANVGHTNWDPMNQPENLLLEIESGILIREVQEDIASEMRSPEGGNNSVMQLNMGEGKSSVIVPIVAAYLADGCKLVRAVVGKPQSKELRRTLISKLGGLLSRQIFYMPFNRSLRLTASDVKRLNRLYRRCVEQGGILLVQPEHILSFKLMTIEYHSLPDGNSATEALVDLHHFFQSNSRDIVDESDENFSPKFELIYTMGEQRPIELSPERWIILQRLLDVVLDVTPSVQQNMPEGIEITHRSYGRFPRTRILRAEAGAQLLREIARRICCTGLPGLPIGRQSDKMRAAIFDYIIEENVSADQVALVETNDGFFTDSIKEPLLLLRGLMAGRVLLFALRQKRWRVNYGLDPNRTPTTRLAVPYRAKDSPSTRAEFSHPDVVILLTCLSSYYAGLTDEELFIAFNHVVRSDQAEIEYQQWVANAPELPSSFHSLNGVNLKDVDQVTREVFPHLRQAKSVVDYYLSQMIFPKEMKEFSHKLSSSGWDLGAQKSHATTGFSGTNDSRHVLPLDVKQLDIQDQLHTNALVLENLLRPENTVQLLRSSKGIQGSETDRLLAFAAAIENEVHVILDVGAQVLELTNIQVAKRWLELLPVEQKHEAVVFFDDDDETCVIDRKGVVERLQTSPYAEQLDRCLVFLDQAHTRGTDLKLPEGYRAAVTLGPDLTKDRLVQACMRMRKLGHGQSVVFCISSEMKARIHLATNKPSDSEVAVADVLMWAISETHADLQRLMPLWAIQGARFYSQKTTWDSTTTENGITLTQELADNFLEEEAQTIEYRYRPKPQINDTDEMLSSFARLGLGEDQTESLHAIQQRCDDFGVSRFHSEALQEEQEKELAPEVEQERQIERPPPMSPAKHELHPDLKSFVATGNIPSKTAALHPAFLALMSTTVAEWIDLHQFPDDLLVTADYARTVLLPTRGGLADSFQRPVQYILTGCDASRAIVISPHEAQELLPLLTRPSVSSRVRLQLYAPRTTLGLEPLDALRLYTVPETVVPETPAVSDRLRLLLNLFAGQLYFASFRDYADTCDLLGLAWQPRTDGVTVETDGFIVGGEGAAFERSPVQGIRLLLTTLRRDGRDIGKTHWGRILGGEFLTEADFEA</sequence>
<dbReference type="PANTHER" id="PTHR13367:SF34">
    <property type="match status" value="1"/>
</dbReference>
<reference evidence="10 11" key="1">
    <citation type="journal article" date="2016" name="Genome Biol. Evol.">
        <title>Divergent and convergent evolution of fungal pathogenicity.</title>
        <authorList>
            <person name="Shang Y."/>
            <person name="Xiao G."/>
            <person name="Zheng P."/>
            <person name="Cen K."/>
            <person name="Zhan S."/>
            <person name="Wang C."/>
        </authorList>
    </citation>
    <scope>NUCLEOTIDE SEQUENCE [LARGE SCALE GENOMIC DNA]</scope>
    <source>
        <strain evidence="10 11">ARSEF 2679</strain>
    </source>
</reference>
<dbReference type="STRING" id="1081104.A0A162JNG2"/>
<dbReference type="EC" id="3.4.19.12" evidence="2"/>
<gene>
    <name evidence="10" type="ORF">ISF_02013</name>
</gene>
<keyword evidence="3" id="KW-0645">Protease</keyword>
<name>A0A162JNG2_CORFA</name>
<dbReference type="PANTHER" id="PTHR13367">
    <property type="entry name" value="UBIQUITIN THIOESTERASE"/>
    <property type="match status" value="1"/>
</dbReference>
<dbReference type="OrthoDB" id="4870015at2759"/>